<keyword evidence="3" id="KW-0812">Transmembrane</keyword>
<organism evidence="6">
    <name type="scientific">Terrestrivirus sp</name>
    <dbReference type="NCBI Taxonomy" id="2487775"/>
    <lineage>
        <taxon>Viruses</taxon>
        <taxon>Varidnaviria</taxon>
        <taxon>Bamfordvirae</taxon>
        <taxon>Nucleocytoviricota</taxon>
        <taxon>Megaviricetes</taxon>
        <taxon>Imitervirales</taxon>
        <taxon>Mimiviridae</taxon>
        <taxon>Klosneuvirinae</taxon>
    </lineage>
</organism>
<dbReference type="InterPro" id="IPR006514">
    <property type="entry name" value="IRX15/GXM/AGM"/>
</dbReference>
<comment type="subcellular location">
    <subcellularLocation>
        <location evidence="2">Endomembrane system</location>
    </subcellularLocation>
    <subcellularLocation>
        <location evidence="1">Membrane</location>
        <topology evidence="1">Single-pass membrane protein</topology>
    </subcellularLocation>
</comment>
<dbReference type="Gene3D" id="3.40.50.150">
    <property type="entry name" value="Vaccinia Virus protein VP39"/>
    <property type="match status" value="1"/>
</dbReference>
<evidence type="ECO:0000256" key="1">
    <source>
        <dbReference type="ARBA" id="ARBA00004167"/>
    </source>
</evidence>
<dbReference type="InterPro" id="IPR029063">
    <property type="entry name" value="SAM-dependent_MTases_sf"/>
</dbReference>
<evidence type="ECO:0000256" key="5">
    <source>
        <dbReference type="ARBA" id="ARBA00023136"/>
    </source>
</evidence>
<keyword evidence="5" id="KW-0472">Membrane</keyword>
<keyword evidence="4" id="KW-1133">Transmembrane helix</keyword>
<dbReference type="GO" id="GO:0045492">
    <property type="term" value="P:xylan biosynthetic process"/>
    <property type="evidence" value="ECO:0007669"/>
    <property type="project" value="InterPro"/>
</dbReference>
<dbReference type="Pfam" id="PF21729">
    <property type="entry name" value="IRX15_IRX15L_GXM"/>
    <property type="match status" value="1"/>
</dbReference>
<reference evidence="6" key="1">
    <citation type="submission" date="2018-10" db="EMBL/GenBank/DDBJ databases">
        <title>Hidden diversity of soil giant viruses.</title>
        <authorList>
            <person name="Schulz F."/>
            <person name="Alteio L."/>
            <person name="Goudeau D."/>
            <person name="Ryan E.M."/>
            <person name="Malmstrom R.R."/>
            <person name="Blanchard J."/>
            <person name="Woyke T."/>
        </authorList>
    </citation>
    <scope>NUCLEOTIDE SEQUENCE</scope>
    <source>
        <strain evidence="6">TEV1</strain>
    </source>
</reference>
<dbReference type="EMBL" id="MK071979">
    <property type="protein sequence ID" value="AYV75479.1"/>
    <property type="molecule type" value="Genomic_DNA"/>
</dbReference>
<dbReference type="PANTHER" id="PTHR31444">
    <property type="entry name" value="OS11G0490100 PROTEIN"/>
    <property type="match status" value="1"/>
</dbReference>
<proteinExistence type="predicted"/>
<name>A0A3G4ZPV4_9VIRU</name>
<evidence type="ECO:0000256" key="2">
    <source>
        <dbReference type="ARBA" id="ARBA00004308"/>
    </source>
</evidence>
<gene>
    <name evidence="6" type="ORF">Terrestrivirus1_353</name>
</gene>
<sequence>MDIVTKFHNKNIQMHLSIIKEISLIAPGKKMLVFGLGYDSELWHNLTNFNTYFVEHDIKYIDLNKNIDQKYVIHYDYPTKVKSSFAMTDNEINNIKIPNSLLELGPFDIILIDGPTGFNNECPGRILPIYWSKKYLSKQGTIIYIDDAYRKLENMCINKYFSNDNKEIINVRDGCAKVKL</sequence>
<evidence type="ECO:0000256" key="4">
    <source>
        <dbReference type="ARBA" id="ARBA00022989"/>
    </source>
</evidence>
<protein>
    <submittedName>
        <fullName evidence="6">Uncharacterized protein</fullName>
    </submittedName>
</protein>
<evidence type="ECO:0000313" key="6">
    <source>
        <dbReference type="EMBL" id="AYV75479.1"/>
    </source>
</evidence>
<dbReference type="GO" id="GO:0016020">
    <property type="term" value="C:membrane"/>
    <property type="evidence" value="ECO:0007669"/>
    <property type="project" value="UniProtKB-SubCell"/>
</dbReference>
<evidence type="ECO:0000256" key="3">
    <source>
        <dbReference type="ARBA" id="ARBA00022692"/>
    </source>
</evidence>
<accession>A0A3G4ZPV4</accession>